<comment type="caution">
    <text evidence="9">The sequence shown here is derived from an EMBL/GenBank/DDBJ whole genome shotgun (WGS) entry which is preliminary data.</text>
</comment>
<dbReference type="PANTHER" id="PTHR23026">
    <property type="entry name" value="NADPH NITROREDUCTASE"/>
    <property type="match status" value="1"/>
</dbReference>
<keyword evidence="10" id="KW-1185">Reference proteome</keyword>
<protein>
    <submittedName>
        <fullName evidence="9">NAD(P)H-dependent oxidoreductase</fullName>
    </submittedName>
</protein>
<evidence type="ECO:0000313" key="9">
    <source>
        <dbReference type="EMBL" id="RLY02408.1"/>
    </source>
</evidence>
<keyword evidence="7" id="KW-0520">NAD</keyword>
<evidence type="ECO:0000259" key="8">
    <source>
        <dbReference type="Pfam" id="PF00881"/>
    </source>
</evidence>
<evidence type="ECO:0000256" key="1">
    <source>
        <dbReference type="ARBA" id="ARBA00001917"/>
    </source>
</evidence>
<accession>A0A3L9DQD7</accession>
<keyword evidence="5" id="KW-0521">NADP</keyword>
<dbReference type="Gene3D" id="3.40.109.10">
    <property type="entry name" value="NADH Oxidase"/>
    <property type="match status" value="1"/>
</dbReference>
<keyword evidence="4" id="KW-0288">FMN</keyword>
<feature type="domain" description="Nitroreductase" evidence="8">
    <location>
        <begin position="14"/>
        <end position="203"/>
    </location>
</feature>
<name>A0A3L9DQD7_9STRE</name>
<dbReference type="OrthoDB" id="9809288at2"/>
<comment type="cofactor">
    <cofactor evidence="1">
        <name>FMN</name>
        <dbReference type="ChEBI" id="CHEBI:58210"/>
    </cofactor>
</comment>
<proteinExistence type="inferred from homology"/>
<dbReference type="InterPro" id="IPR029479">
    <property type="entry name" value="Nitroreductase"/>
</dbReference>
<dbReference type="RefSeq" id="WP_121835965.1">
    <property type="nucleotide sequence ID" value="NZ_CP163513.1"/>
</dbReference>
<dbReference type="InterPro" id="IPR050627">
    <property type="entry name" value="Nitroreductase/BluB"/>
</dbReference>
<dbReference type="CDD" id="cd02149">
    <property type="entry name" value="NfsB-like"/>
    <property type="match status" value="1"/>
</dbReference>
<gene>
    <name evidence="9" type="ORF">EAF07_07510</name>
</gene>
<dbReference type="AlphaFoldDB" id="A0A3L9DQD7"/>
<dbReference type="InterPro" id="IPR000415">
    <property type="entry name" value="Nitroreductase-like"/>
</dbReference>
<evidence type="ECO:0000256" key="7">
    <source>
        <dbReference type="ARBA" id="ARBA00023027"/>
    </source>
</evidence>
<dbReference type="Proteomes" id="UP000279194">
    <property type="component" value="Unassembled WGS sequence"/>
</dbReference>
<dbReference type="Pfam" id="PF00881">
    <property type="entry name" value="Nitroreductase"/>
    <property type="match status" value="1"/>
</dbReference>
<dbReference type="EMBL" id="RCVM01000015">
    <property type="protein sequence ID" value="RLY02408.1"/>
    <property type="molecule type" value="Genomic_DNA"/>
</dbReference>
<keyword evidence="3" id="KW-0285">Flavoprotein</keyword>
<dbReference type="PANTHER" id="PTHR23026:SF125">
    <property type="entry name" value="OXYGEN-INSENSITIVE NAD(P)H NITROREDUCTASE"/>
    <property type="match status" value="1"/>
</dbReference>
<evidence type="ECO:0000256" key="5">
    <source>
        <dbReference type="ARBA" id="ARBA00022857"/>
    </source>
</evidence>
<evidence type="ECO:0000256" key="3">
    <source>
        <dbReference type="ARBA" id="ARBA00022630"/>
    </source>
</evidence>
<evidence type="ECO:0000256" key="4">
    <source>
        <dbReference type="ARBA" id="ARBA00022643"/>
    </source>
</evidence>
<evidence type="ECO:0000313" key="10">
    <source>
        <dbReference type="Proteomes" id="UP000279194"/>
    </source>
</evidence>
<comment type="similarity">
    <text evidence="2">Belongs to the nitroreductase family.</text>
</comment>
<evidence type="ECO:0000256" key="6">
    <source>
        <dbReference type="ARBA" id="ARBA00023002"/>
    </source>
</evidence>
<sequence length="225" mass="25785">MTSIHQEIRDNFDRRMAVRVYNDQKVSREDMELILDTAWLSPSSVGLEGWRFIVLENNGNGKLESIKPPLKEVAWGAQPQLDTASHFVFLLAEKNARYDSSAIYQSLVRRGLDEEGVKSRLPLYQAFQERDMKIADDARALWDWTAKQTYIAMGNMMTTAIRLGIDSCPIEGFDYDKVNTILDNAGLINPETEGIASMVSFGYRLKEPKHPRTRKPREEVITWVE</sequence>
<keyword evidence="6" id="KW-0560">Oxidoreductase</keyword>
<dbReference type="SUPFAM" id="SSF55469">
    <property type="entry name" value="FMN-dependent nitroreductase-like"/>
    <property type="match status" value="1"/>
</dbReference>
<evidence type="ECO:0000256" key="2">
    <source>
        <dbReference type="ARBA" id="ARBA00007118"/>
    </source>
</evidence>
<dbReference type="GO" id="GO:0046857">
    <property type="term" value="F:oxidoreductase activity, acting on other nitrogenous compounds as donors, with NAD or NADP as acceptor"/>
    <property type="evidence" value="ECO:0007669"/>
    <property type="project" value="TreeGrafter"/>
</dbReference>
<reference evidence="9 10" key="1">
    <citation type="submission" date="2018-10" db="EMBL/GenBank/DDBJ databases">
        <title>Streptococcus hillyeri sp. nov., isolated from equine tracheal sample.</title>
        <authorList>
            <person name="Macfadyen A.C."/>
            <person name="Waller A."/>
            <person name="Paterson G.K."/>
        </authorList>
    </citation>
    <scope>NUCLEOTIDE SEQUENCE [LARGE SCALE GENOMIC DNA]</scope>
    <source>
        <strain evidence="9 10">28462</strain>
    </source>
</reference>
<dbReference type="GO" id="GO:0046256">
    <property type="term" value="P:2,4,6-trinitrotoluene catabolic process"/>
    <property type="evidence" value="ECO:0007669"/>
    <property type="project" value="TreeGrafter"/>
</dbReference>
<dbReference type="InterPro" id="IPR033878">
    <property type="entry name" value="NfsB-like"/>
</dbReference>
<organism evidence="9 10">
    <name type="scientific">Streptococcus hillyeri</name>
    <dbReference type="NCBI Taxonomy" id="2282420"/>
    <lineage>
        <taxon>Bacteria</taxon>
        <taxon>Bacillati</taxon>
        <taxon>Bacillota</taxon>
        <taxon>Bacilli</taxon>
        <taxon>Lactobacillales</taxon>
        <taxon>Streptococcaceae</taxon>
        <taxon>Streptococcus</taxon>
    </lineage>
</organism>
<dbReference type="GO" id="GO:0005829">
    <property type="term" value="C:cytosol"/>
    <property type="evidence" value="ECO:0007669"/>
    <property type="project" value="TreeGrafter"/>
</dbReference>